<keyword evidence="9" id="KW-1185">Reference proteome</keyword>
<sequence length="140" mass="15688">MATGHHLERLRSLEHIEREIASALETAGLATAEFGKDKPNNKTAEGHVQNFLKTVNSIETNLMKQINHLSQVSTTHPHTGSSYGAQKDWQMSVQRINHVSDRFEELDKLKINNQGNPSELRRALSQHSPFPPMTGSYTGM</sequence>
<evidence type="ECO:0000256" key="3">
    <source>
        <dbReference type="ARBA" id="ARBA00019621"/>
    </source>
</evidence>
<accession>A0A7J7KEN9</accession>
<keyword evidence="6" id="KW-0804">Transcription</keyword>
<comment type="function">
    <text evidence="6">Component of the Mediator complex, a coactivator involved in the regulated transcription of nearly all RNA polymerase II-dependent genes. Mediator functions as a bridge to convey information from gene-specific regulatory proteins to the basal RNA polymerase II transcription machinery. Mediator is recruited to promoters by direct interactions with regulatory proteins and serves as a scaffold for the assembly of a functional pre-initiation complex with RNA polymerase II and the general transcription factors.</text>
</comment>
<dbReference type="GO" id="GO:0003712">
    <property type="term" value="F:transcription coregulator activity"/>
    <property type="evidence" value="ECO:0007669"/>
    <property type="project" value="InterPro"/>
</dbReference>
<comment type="similarity">
    <text evidence="2 6">Belongs to the Mediator complex subunit 11 family.</text>
</comment>
<comment type="subunit">
    <text evidence="6">Component of the Mediator complex.</text>
</comment>
<dbReference type="GO" id="GO:0016592">
    <property type="term" value="C:mediator complex"/>
    <property type="evidence" value="ECO:0007669"/>
    <property type="project" value="InterPro"/>
</dbReference>
<dbReference type="Gene3D" id="1.10.287.3490">
    <property type="match status" value="1"/>
</dbReference>
<evidence type="ECO:0000256" key="2">
    <source>
        <dbReference type="ARBA" id="ARBA00008186"/>
    </source>
</evidence>
<evidence type="ECO:0000256" key="6">
    <source>
        <dbReference type="RuleBase" id="RU364147"/>
    </source>
</evidence>
<feature type="region of interest" description="Disordered" evidence="7">
    <location>
        <begin position="113"/>
        <end position="140"/>
    </location>
</feature>
<dbReference type="PANTHER" id="PTHR22890">
    <property type="entry name" value="MEDIATOR OF RNA POLYMERASE II TRANSCRIPTION SUBUNIT 11"/>
    <property type="match status" value="1"/>
</dbReference>
<keyword evidence="4 6" id="KW-0539">Nucleus</keyword>
<gene>
    <name evidence="6" type="primary">MED11</name>
    <name evidence="8" type="ORF">EB796_005372</name>
</gene>
<dbReference type="GO" id="GO:0006357">
    <property type="term" value="P:regulation of transcription by RNA polymerase II"/>
    <property type="evidence" value="ECO:0007669"/>
    <property type="project" value="InterPro"/>
</dbReference>
<dbReference type="Proteomes" id="UP000593567">
    <property type="component" value="Unassembled WGS sequence"/>
</dbReference>
<proteinExistence type="inferred from homology"/>
<evidence type="ECO:0000256" key="4">
    <source>
        <dbReference type="ARBA" id="ARBA00023242"/>
    </source>
</evidence>
<keyword evidence="6" id="KW-0805">Transcription regulation</keyword>
<reference evidence="8" key="1">
    <citation type="submission" date="2020-06" db="EMBL/GenBank/DDBJ databases">
        <title>Draft genome of Bugula neritina, a colonial animal packing powerful symbionts and potential medicines.</title>
        <authorList>
            <person name="Rayko M."/>
        </authorList>
    </citation>
    <scope>NUCLEOTIDE SEQUENCE [LARGE SCALE GENOMIC DNA]</scope>
    <source>
        <strain evidence="8">Kwan_BN1</strain>
    </source>
</reference>
<dbReference type="InterPro" id="IPR019404">
    <property type="entry name" value="Mediator_Med11"/>
</dbReference>
<dbReference type="Pfam" id="PF10280">
    <property type="entry name" value="Med11"/>
    <property type="match status" value="1"/>
</dbReference>
<evidence type="ECO:0000256" key="1">
    <source>
        <dbReference type="ARBA" id="ARBA00004123"/>
    </source>
</evidence>
<evidence type="ECO:0000313" key="9">
    <source>
        <dbReference type="Proteomes" id="UP000593567"/>
    </source>
</evidence>
<organism evidence="8 9">
    <name type="scientific">Bugula neritina</name>
    <name type="common">Brown bryozoan</name>
    <name type="synonym">Sertularia neritina</name>
    <dbReference type="NCBI Taxonomy" id="10212"/>
    <lineage>
        <taxon>Eukaryota</taxon>
        <taxon>Metazoa</taxon>
        <taxon>Spiralia</taxon>
        <taxon>Lophotrochozoa</taxon>
        <taxon>Bryozoa</taxon>
        <taxon>Gymnolaemata</taxon>
        <taxon>Cheilostomatida</taxon>
        <taxon>Flustrina</taxon>
        <taxon>Buguloidea</taxon>
        <taxon>Bugulidae</taxon>
        <taxon>Bugula</taxon>
    </lineage>
</organism>
<evidence type="ECO:0000256" key="7">
    <source>
        <dbReference type="SAM" id="MobiDB-lite"/>
    </source>
</evidence>
<dbReference type="AlphaFoldDB" id="A0A7J7KEN9"/>
<evidence type="ECO:0000256" key="5">
    <source>
        <dbReference type="ARBA" id="ARBA00032011"/>
    </source>
</evidence>
<name>A0A7J7KEN9_BUGNE</name>
<comment type="caution">
    <text evidence="8">The sequence shown here is derived from an EMBL/GenBank/DDBJ whole genome shotgun (WGS) entry which is preliminary data.</text>
</comment>
<protein>
    <recommendedName>
        <fullName evidence="3 6">Mediator of RNA polymerase II transcription subunit 11</fullName>
    </recommendedName>
    <alternativeName>
        <fullName evidence="5 6">Mediator complex subunit 11</fullName>
    </alternativeName>
</protein>
<comment type="subcellular location">
    <subcellularLocation>
        <location evidence="1 6">Nucleus</location>
    </subcellularLocation>
</comment>
<dbReference type="EMBL" id="VXIV02000747">
    <property type="protein sequence ID" value="KAF6036321.1"/>
    <property type="molecule type" value="Genomic_DNA"/>
</dbReference>
<evidence type="ECO:0000313" key="8">
    <source>
        <dbReference type="EMBL" id="KAF6036321.1"/>
    </source>
</evidence>
<dbReference type="OrthoDB" id="5418434at2759"/>
<keyword evidence="6" id="KW-0010">Activator</keyword>